<dbReference type="Proteomes" id="UP000184300">
    <property type="component" value="Unassembled WGS sequence"/>
</dbReference>
<dbReference type="GeneID" id="34461405"/>
<accession>A0A1L9V681</accession>
<dbReference type="EMBL" id="KV878918">
    <property type="protein sequence ID" value="OJJ79389.1"/>
    <property type="molecule type" value="Genomic_DNA"/>
</dbReference>
<dbReference type="VEuPathDB" id="FungiDB:ASPGLDRAFT_39906"/>
<sequence length="60" mass="6640">MLVHFDTFPCAEVTDAMLVEAANSDNYGIWGPGSYSPGMPMKLNARSLQEWYLPESSNSL</sequence>
<reference evidence="2" key="1">
    <citation type="journal article" date="2017" name="Genome Biol.">
        <title>Comparative genomics reveals high biological diversity and specific adaptations in the industrially and medically important fungal genus Aspergillus.</title>
        <authorList>
            <person name="de Vries R.P."/>
            <person name="Riley R."/>
            <person name="Wiebenga A."/>
            <person name="Aguilar-Osorio G."/>
            <person name="Amillis S."/>
            <person name="Uchima C.A."/>
            <person name="Anderluh G."/>
            <person name="Asadollahi M."/>
            <person name="Askin M."/>
            <person name="Barry K."/>
            <person name="Battaglia E."/>
            <person name="Bayram O."/>
            <person name="Benocci T."/>
            <person name="Braus-Stromeyer S.A."/>
            <person name="Caldana C."/>
            <person name="Canovas D."/>
            <person name="Cerqueira G.C."/>
            <person name="Chen F."/>
            <person name="Chen W."/>
            <person name="Choi C."/>
            <person name="Clum A."/>
            <person name="Dos Santos R.A."/>
            <person name="Damasio A.R."/>
            <person name="Diallinas G."/>
            <person name="Emri T."/>
            <person name="Fekete E."/>
            <person name="Flipphi M."/>
            <person name="Freyberg S."/>
            <person name="Gallo A."/>
            <person name="Gournas C."/>
            <person name="Habgood R."/>
            <person name="Hainaut M."/>
            <person name="Harispe M.L."/>
            <person name="Henrissat B."/>
            <person name="Hilden K.S."/>
            <person name="Hope R."/>
            <person name="Hossain A."/>
            <person name="Karabika E."/>
            <person name="Karaffa L."/>
            <person name="Karanyi Z."/>
            <person name="Krasevec N."/>
            <person name="Kuo A."/>
            <person name="Kusch H."/>
            <person name="LaButti K."/>
            <person name="Lagendijk E.L."/>
            <person name="Lapidus A."/>
            <person name="Levasseur A."/>
            <person name="Lindquist E."/>
            <person name="Lipzen A."/>
            <person name="Logrieco A.F."/>
            <person name="MacCabe A."/>
            <person name="Maekelae M.R."/>
            <person name="Malavazi I."/>
            <person name="Melin P."/>
            <person name="Meyer V."/>
            <person name="Mielnichuk N."/>
            <person name="Miskei M."/>
            <person name="Molnar A.P."/>
            <person name="Mule G."/>
            <person name="Ngan C.Y."/>
            <person name="Orejas M."/>
            <person name="Orosz E."/>
            <person name="Ouedraogo J.P."/>
            <person name="Overkamp K.M."/>
            <person name="Park H.-S."/>
            <person name="Perrone G."/>
            <person name="Piumi F."/>
            <person name="Punt P.J."/>
            <person name="Ram A.F."/>
            <person name="Ramon A."/>
            <person name="Rauscher S."/>
            <person name="Record E."/>
            <person name="Riano-Pachon D.M."/>
            <person name="Robert V."/>
            <person name="Roehrig J."/>
            <person name="Ruller R."/>
            <person name="Salamov A."/>
            <person name="Salih N.S."/>
            <person name="Samson R.A."/>
            <person name="Sandor E."/>
            <person name="Sanguinetti M."/>
            <person name="Schuetze T."/>
            <person name="Sepcic K."/>
            <person name="Shelest E."/>
            <person name="Sherlock G."/>
            <person name="Sophianopoulou V."/>
            <person name="Squina F.M."/>
            <person name="Sun H."/>
            <person name="Susca A."/>
            <person name="Todd R.B."/>
            <person name="Tsang A."/>
            <person name="Unkles S.E."/>
            <person name="van de Wiele N."/>
            <person name="van Rossen-Uffink D."/>
            <person name="Oliveira J.V."/>
            <person name="Vesth T.C."/>
            <person name="Visser J."/>
            <person name="Yu J.-H."/>
            <person name="Zhou M."/>
            <person name="Andersen M.R."/>
            <person name="Archer D.B."/>
            <person name="Baker S.E."/>
            <person name="Benoit I."/>
            <person name="Brakhage A.A."/>
            <person name="Braus G.H."/>
            <person name="Fischer R."/>
            <person name="Frisvad J.C."/>
            <person name="Goldman G.H."/>
            <person name="Houbraken J."/>
            <person name="Oakley B."/>
            <person name="Pocsi I."/>
            <person name="Scazzocchio C."/>
            <person name="Seiboth B."/>
            <person name="vanKuyk P.A."/>
            <person name="Wortman J."/>
            <person name="Dyer P.S."/>
            <person name="Grigoriev I.V."/>
        </authorList>
    </citation>
    <scope>NUCLEOTIDE SEQUENCE [LARGE SCALE GENOMIC DNA]</scope>
    <source>
        <strain evidence="2">CBS 516.65</strain>
    </source>
</reference>
<name>A0A1L9V681_ASPGL</name>
<organism evidence="1 2">
    <name type="scientific">Aspergillus glaucus CBS 516.65</name>
    <dbReference type="NCBI Taxonomy" id="1160497"/>
    <lineage>
        <taxon>Eukaryota</taxon>
        <taxon>Fungi</taxon>
        <taxon>Dikarya</taxon>
        <taxon>Ascomycota</taxon>
        <taxon>Pezizomycotina</taxon>
        <taxon>Eurotiomycetes</taxon>
        <taxon>Eurotiomycetidae</taxon>
        <taxon>Eurotiales</taxon>
        <taxon>Aspergillaceae</taxon>
        <taxon>Aspergillus</taxon>
        <taxon>Aspergillus subgen. Aspergillus</taxon>
    </lineage>
</organism>
<protein>
    <submittedName>
        <fullName evidence="1">Uncharacterized protein</fullName>
    </submittedName>
</protein>
<keyword evidence="2" id="KW-1185">Reference proteome</keyword>
<evidence type="ECO:0000313" key="2">
    <source>
        <dbReference type="Proteomes" id="UP000184300"/>
    </source>
</evidence>
<dbReference type="RefSeq" id="XP_022396087.1">
    <property type="nucleotide sequence ID" value="XM_022545144.1"/>
</dbReference>
<evidence type="ECO:0000313" key="1">
    <source>
        <dbReference type="EMBL" id="OJJ79389.1"/>
    </source>
</evidence>
<gene>
    <name evidence="1" type="ORF">ASPGLDRAFT_39906</name>
</gene>
<proteinExistence type="predicted"/>
<dbReference type="AlphaFoldDB" id="A0A1L9V681"/>